<reference evidence="1 2" key="1">
    <citation type="submission" date="2013-02" db="EMBL/GenBank/DDBJ databases">
        <authorList>
            <person name="Harkins D.M."/>
            <person name="Durkin A.S."/>
            <person name="Brinkac L.M."/>
            <person name="Haft D.H."/>
            <person name="Selengut J.D."/>
            <person name="Sanka R."/>
            <person name="DePew J."/>
            <person name="Purushe J."/>
            <person name="Haake D.A."/>
            <person name="Matsunaga J."/>
            <person name="Vinetz J.M."/>
            <person name="Sutton G.G."/>
            <person name="Nierman W.C."/>
            <person name="Fouts D.E."/>
        </authorList>
    </citation>
    <scope>NUCLEOTIDE SEQUENCE [LARGE SCALE GENOMIC DNA]</scope>
    <source>
        <strain evidence="1 2">Ecochallenge</strain>
    </source>
</reference>
<proteinExistence type="predicted"/>
<name>N1TYK0_9LEPT</name>
<accession>N1TYK0</accession>
<comment type="caution">
    <text evidence="1">The sequence shown here is derived from an EMBL/GenBank/DDBJ whole genome shotgun (WGS) entry which is preliminary data.</text>
</comment>
<gene>
    <name evidence="1" type="ORF">LEP1GSC043_2609</name>
</gene>
<evidence type="ECO:0000313" key="2">
    <source>
        <dbReference type="Proteomes" id="UP000012249"/>
    </source>
</evidence>
<protein>
    <submittedName>
        <fullName evidence="1">Uncharacterized protein</fullName>
    </submittedName>
</protein>
<dbReference type="EMBL" id="AHMI02000239">
    <property type="protein sequence ID" value="EMY13358.1"/>
    <property type="molecule type" value="Genomic_DNA"/>
</dbReference>
<evidence type="ECO:0000313" key="1">
    <source>
        <dbReference type="EMBL" id="EMY13358.1"/>
    </source>
</evidence>
<dbReference type="AlphaFoldDB" id="N1TYK0"/>
<organism evidence="1 2">
    <name type="scientific">Leptospira weilii str. Ecochallenge</name>
    <dbReference type="NCBI Taxonomy" id="1049986"/>
    <lineage>
        <taxon>Bacteria</taxon>
        <taxon>Pseudomonadati</taxon>
        <taxon>Spirochaetota</taxon>
        <taxon>Spirochaetia</taxon>
        <taxon>Leptospirales</taxon>
        <taxon>Leptospiraceae</taxon>
        <taxon>Leptospira</taxon>
    </lineage>
</organism>
<sequence>MIKNLSRNPKKSAAIIRKNLKEKNRSNIVHCRSKKKITIRFVSLEKSKISKYDSYNAQ</sequence>
<dbReference type="Proteomes" id="UP000012249">
    <property type="component" value="Unassembled WGS sequence"/>
</dbReference>